<dbReference type="EMBL" id="PVXQ01000002">
    <property type="protein sequence ID" value="PRR84269.1"/>
    <property type="molecule type" value="Genomic_DNA"/>
</dbReference>
<dbReference type="AlphaFoldDB" id="A0A2T0BK67"/>
<sequence length="275" mass="30641">MKDYKISKMELLGHLIIKVKKDDIFALASQLAYYLILAFFPFLIFVITLIGFINLNESAVMDGLSGLLPISVFELMESIIIEIIGSQNTGVLGVSILVTLWTASSGFRAVIKGINKAYDIKDDRNYIRRTIRSFFGTIALAFALLTALALLVFGDIIGKYLVSILPFPEIAGMIWGILRNVVVILALIVVFAIIYKYAPAKIIKWKEAFPGAVVSALGWVLISMAFSFYINNYSNYSRVYGSLAAVFILMIWLFLTSMIFIFGVEINSVLAENKK</sequence>
<evidence type="ECO:0000313" key="7">
    <source>
        <dbReference type="EMBL" id="PRR84269.1"/>
    </source>
</evidence>
<proteinExistence type="predicted"/>
<feature type="transmembrane region" description="Helical" evidence="6">
    <location>
        <begin position="209"/>
        <end position="230"/>
    </location>
</feature>
<dbReference type="PANTHER" id="PTHR30213:SF0">
    <property type="entry name" value="UPF0761 MEMBRANE PROTEIN YIHY"/>
    <property type="match status" value="1"/>
</dbReference>
<evidence type="ECO:0000256" key="1">
    <source>
        <dbReference type="ARBA" id="ARBA00004651"/>
    </source>
</evidence>
<dbReference type="GO" id="GO:0005886">
    <property type="term" value="C:plasma membrane"/>
    <property type="evidence" value="ECO:0007669"/>
    <property type="project" value="UniProtKB-SubCell"/>
</dbReference>
<name>A0A2T0BK67_9CLOT</name>
<feature type="transmembrane region" description="Helical" evidence="6">
    <location>
        <begin position="242"/>
        <end position="264"/>
    </location>
</feature>
<dbReference type="InterPro" id="IPR017039">
    <property type="entry name" value="Virul_fac_BrkB"/>
</dbReference>
<evidence type="ECO:0000313" key="8">
    <source>
        <dbReference type="Proteomes" id="UP000239471"/>
    </source>
</evidence>
<organism evidence="7 8">
    <name type="scientific">Clostridium vincentii</name>
    <dbReference type="NCBI Taxonomy" id="52704"/>
    <lineage>
        <taxon>Bacteria</taxon>
        <taxon>Bacillati</taxon>
        <taxon>Bacillota</taxon>
        <taxon>Clostridia</taxon>
        <taxon>Eubacteriales</taxon>
        <taxon>Clostridiaceae</taxon>
        <taxon>Clostridium</taxon>
    </lineage>
</organism>
<protein>
    <submittedName>
        <fullName evidence="7">Uncharacterized protein</fullName>
    </submittedName>
</protein>
<feature type="transmembrane region" description="Helical" evidence="6">
    <location>
        <begin position="131"/>
        <end position="153"/>
    </location>
</feature>
<dbReference type="OrthoDB" id="9775903at2"/>
<feature type="transmembrane region" description="Helical" evidence="6">
    <location>
        <begin position="91"/>
        <end position="111"/>
    </location>
</feature>
<evidence type="ECO:0000256" key="6">
    <source>
        <dbReference type="SAM" id="Phobius"/>
    </source>
</evidence>
<comment type="caution">
    <text evidence="7">The sequence shown here is derived from an EMBL/GenBank/DDBJ whole genome shotgun (WGS) entry which is preliminary data.</text>
</comment>
<comment type="subcellular location">
    <subcellularLocation>
        <location evidence="1">Cell membrane</location>
        <topology evidence="1">Multi-pass membrane protein</topology>
    </subcellularLocation>
</comment>
<evidence type="ECO:0000256" key="5">
    <source>
        <dbReference type="ARBA" id="ARBA00023136"/>
    </source>
</evidence>
<dbReference type="Proteomes" id="UP000239471">
    <property type="component" value="Unassembled WGS sequence"/>
</dbReference>
<keyword evidence="3 6" id="KW-0812">Transmembrane</keyword>
<dbReference type="NCBIfam" id="TIGR00765">
    <property type="entry name" value="yihY_not_rbn"/>
    <property type="match status" value="1"/>
</dbReference>
<dbReference type="Pfam" id="PF03631">
    <property type="entry name" value="Virul_fac_BrkB"/>
    <property type="match status" value="1"/>
</dbReference>
<dbReference type="PANTHER" id="PTHR30213">
    <property type="entry name" value="INNER MEMBRANE PROTEIN YHJD"/>
    <property type="match status" value="1"/>
</dbReference>
<evidence type="ECO:0000256" key="3">
    <source>
        <dbReference type="ARBA" id="ARBA00022692"/>
    </source>
</evidence>
<evidence type="ECO:0000256" key="4">
    <source>
        <dbReference type="ARBA" id="ARBA00022989"/>
    </source>
</evidence>
<feature type="transmembrane region" description="Helical" evidence="6">
    <location>
        <begin position="31"/>
        <end position="55"/>
    </location>
</feature>
<evidence type="ECO:0000256" key="2">
    <source>
        <dbReference type="ARBA" id="ARBA00022475"/>
    </source>
</evidence>
<gene>
    <name evidence="7" type="ORF">CLVI_01950</name>
</gene>
<accession>A0A2T0BK67</accession>
<keyword evidence="8" id="KW-1185">Reference proteome</keyword>
<keyword evidence="2" id="KW-1003">Cell membrane</keyword>
<feature type="transmembrane region" description="Helical" evidence="6">
    <location>
        <begin position="173"/>
        <end position="197"/>
    </location>
</feature>
<dbReference type="PIRSF" id="PIRSF035875">
    <property type="entry name" value="RNase_BN"/>
    <property type="match status" value="1"/>
</dbReference>
<reference evidence="7 8" key="1">
    <citation type="submission" date="2018-03" db="EMBL/GenBank/DDBJ databases">
        <title>Genome sequence of Clostridium vincentii DSM 10228.</title>
        <authorList>
            <person name="Poehlein A."/>
            <person name="Daniel R."/>
        </authorList>
    </citation>
    <scope>NUCLEOTIDE SEQUENCE [LARGE SCALE GENOMIC DNA]</scope>
    <source>
        <strain evidence="7 8">DSM 10228</strain>
    </source>
</reference>
<dbReference type="RefSeq" id="WP_106058248.1">
    <property type="nucleotide sequence ID" value="NZ_PVXQ01000002.1"/>
</dbReference>
<keyword evidence="5 6" id="KW-0472">Membrane</keyword>
<keyword evidence="4 6" id="KW-1133">Transmembrane helix</keyword>